<dbReference type="GO" id="GO:0005789">
    <property type="term" value="C:endoplasmic reticulum membrane"/>
    <property type="evidence" value="ECO:0007669"/>
    <property type="project" value="UniProtKB-SubCell"/>
</dbReference>
<dbReference type="GO" id="GO:0030158">
    <property type="term" value="F:protein xylosyltransferase activity"/>
    <property type="evidence" value="ECO:0007669"/>
    <property type="project" value="UniProtKB-EC"/>
</dbReference>
<protein>
    <recommendedName>
        <fullName evidence="6">protein xylosyltransferase</fullName>
        <ecNumber evidence="6">2.4.2.26</ecNumber>
    </recommendedName>
    <alternativeName>
        <fullName evidence="18">Peptide O-xylosyltransferase</fullName>
    </alternativeName>
</protein>
<keyword evidence="12" id="KW-0735">Signal-anchor</keyword>
<evidence type="ECO:0000256" key="8">
    <source>
        <dbReference type="ARBA" id="ARBA00022679"/>
    </source>
</evidence>
<evidence type="ECO:0000256" key="19">
    <source>
        <dbReference type="ARBA" id="ARBA00047847"/>
    </source>
</evidence>
<evidence type="ECO:0000256" key="17">
    <source>
        <dbReference type="ARBA" id="ARBA00023180"/>
    </source>
</evidence>
<evidence type="ECO:0000256" key="11">
    <source>
        <dbReference type="ARBA" id="ARBA00022824"/>
    </source>
</evidence>
<evidence type="ECO:0000256" key="1">
    <source>
        <dbReference type="ARBA" id="ARBA00004323"/>
    </source>
</evidence>
<evidence type="ECO:0000259" key="20">
    <source>
        <dbReference type="Pfam" id="PF12529"/>
    </source>
</evidence>
<evidence type="ECO:0000256" key="3">
    <source>
        <dbReference type="ARBA" id="ARBA00004840"/>
    </source>
</evidence>
<evidence type="ECO:0000256" key="15">
    <source>
        <dbReference type="ARBA" id="ARBA00023136"/>
    </source>
</evidence>
<comment type="catalytic activity">
    <reaction evidence="19">
        <text>UDP-alpha-D-xylose + L-seryl-[protein] = 3-O-(beta-D-xylosyl)-L-seryl-[protein] + UDP + H(+)</text>
        <dbReference type="Rhea" id="RHEA:50192"/>
        <dbReference type="Rhea" id="RHEA-COMP:9863"/>
        <dbReference type="Rhea" id="RHEA-COMP:12567"/>
        <dbReference type="ChEBI" id="CHEBI:15378"/>
        <dbReference type="ChEBI" id="CHEBI:29999"/>
        <dbReference type="ChEBI" id="CHEBI:57632"/>
        <dbReference type="ChEBI" id="CHEBI:58223"/>
        <dbReference type="ChEBI" id="CHEBI:132085"/>
        <dbReference type="EC" id="2.4.2.26"/>
    </reaction>
</comment>
<evidence type="ECO:0000256" key="16">
    <source>
        <dbReference type="ARBA" id="ARBA00023157"/>
    </source>
</evidence>
<keyword evidence="14" id="KW-0333">Golgi apparatus</keyword>
<dbReference type="InterPro" id="IPR003406">
    <property type="entry name" value="Glyco_trans_14"/>
</dbReference>
<dbReference type="GO" id="GO:0015012">
    <property type="term" value="P:heparan sulfate proteoglycan biosynthetic process"/>
    <property type="evidence" value="ECO:0007669"/>
    <property type="project" value="UniProtKB-UniPathway"/>
</dbReference>
<evidence type="ECO:0000256" key="6">
    <source>
        <dbReference type="ARBA" id="ARBA00011972"/>
    </source>
</evidence>
<comment type="similarity">
    <text evidence="5">Belongs to the glycosyltransferase 14 family. XylT subfamily.</text>
</comment>
<evidence type="ECO:0000256" key="10">
    <source>
        <dbReference type="ARBA" id="ARBA00022723"/>
    </source>
</evidence>
<evidence type="ECO:0000313" key="21">
    <source>
        <dbReference type="EMBL" id="CAF0815289.1"/>
    </source>
</evidence>
<gene>
    <name evidence="21" type="ORF">OXX778_LOCUS7181</name>
</gene>
<keyword evidence="13" id="KW-1133">Transmembrane helix</keyword>
<keyword evidence="11" id="KW-0256">Endoplasmic reticulum</keyword>
<evidence type="ECO:0000256" key="13">
    <source>
        <dbReference type="ARBA" id="ARBA00022989"/>
    </source>
</evidence>
<evidence type="ECO:0000256" key="2">
    <source>
        <dbReference type="ARBA" id="ARBA00004648"/>
    </source>
</evidence>
<comment type="pathway">
    <text evidence="4">Glycan metabolism; heparan sulfate biosynthesis.</text>
</comment>
<evidence type="ECO:0000256" key="7">
    <source>
        <dbReference type="ARBA" id="ARBA00022676"/>
    </source>
</evidence>
<keyword evidence="9" id="KW-0812">Transmembrane</keyword>
<feature type="domain" description="Xylosyltransferase C-terminal" evidence="20">
    <location>
        <begin position="258"/>
        <end position="441"/>
    </location>
</feature>
<proteinExistence type="inferred from homology"/>
<dbReference type="InterPro" id="IPR043538">
    <property type="entry name" value="XYLT"/>
</dbReference>
<evidence type="ECO:0000256" key="9">
    <source>
        <dbReference type="ARBA" id="ARBA00022692"/>
    </source>
</evidence>
<keyword evidence="7" id="KW-0328">Glycosyltransferase</keyword>
<dbReference type="Pfam" id="PF12529">
    <property type="entry name" value="Xylo_C"/>
    <property type="match status" value="1"/>
</dbReference>
<dbReference type="PANTHER" id="PTHR46025">
    <property type="entry name" value="XYLOSYLTRANSFERASE OXT"/>
    <property type="match status" value="1"/>
</dbReference>
<comment type="caution">
    <text evidence="21">The sequence shown here is derived from an EMBL/GenBank/DDBJ whole genome shotgun (WGS) entry which is preliminary data.</text>
</comment>
<keyword evidence="22" id="KW-1185">Reference proteome</keyword>
<sequence>MNFLKTEIEKFIQHTKKNNFYISKWSYSTIWGGSSLLEMHLKSLKEIISKKDKNEWNWDYVINLSETDFPIKSIQELTLFLSKQGEKNFLKFFKSSYEKFSQNQGFEVAFLECENRMWRLGNKKYPIGIQFSGGSDWFCLNSKFVNYLIKSKENYIEELKKFFSYSLLPSEAFFHTVLQNSPFCDESYKNTHLRFVNWKRSRGCNCQHKKIVDWCGCSPNYLTYKHDLEILKDFKDQPVFFSRKFDPLNNQLMINIMDQSIFGLYQTEFKSLNSYWENVYDQGDKFENEFVKLFMFFSKISEEKLKQRVYALGEEISLDQSLRKVNAFFEADTFKGYVLNLKTENTNFNIEYESYFTVKNLKSNIKIFELSEKQNQSLVLMRENFLQSLIIARVSSDFDQKERKFSNYANVMSVNSNPILQMEFDPISEPLEFIIAWFDPNDIELKQTKVKFNTSEKNQLMLHSLQKMDNFTQLNKSGIWKIEIYLQGMEKNLILSIRFLVVPKENFQDLDLRIWIPIIDNFWQFNSICFFKGENLKNKNSILFDNLFKSCKKESFWSSYYPDPKSDIYENLEIDLIHRIV</sequence>
<evidence type="ECO:0000313" key="22">
    <source>
        <dbReference type="Proteomes" id="UP000663879"/>
    </source>
</evidence>
<keyword evidence="10" id="KW-0479">Metal-binding</keyword>
<evidence type="ECO:0000256" key="18">
    <source>
        <dbReference type="ARBA" id="ARBA00042865"/>
    </source>
</evidence>
<evidence type="ECO:0000256" key="12">
    <source>
        <dbReference type="ARBA" id="ARBA00022968"/>
    </source>
</evidence>
<dbReference type="GO" id="GO:0000139">
    <property type="term" value="C:Golgi membrane"/>
    <property type="evidence" value="ECO:0007669"/>
    <property type="project" value="UniProtKB-SubCell"/>
</dbReference>
<dbReference type="UniPathway" id="UPA00755"/>
<keyword evidence="15" id="KW-0472">Membrane</keyword>
<evidence type="ECO:0000256" key="5">
    <source>
        <dbReference type="ARBA" id="ARBA00010195"/>
    </source>
</evidence>
<dbReference type="InterPro" id="IPR024448">
    <property type="entry name" value="XylT_C"/>
</dbReference>
<dbReference type="OrthoDB" id="2019572at2759"/>
<keyword evidence="17" id="KW-0325">Glycoprotein</keyword>
<organism evidence="21 22">
    <name type="scientific">Brachionus calyciflorus</name>
    <dbReference type="NCBI Taxonomy" id="104777"/>
    <lineage>
        <taxon>Eukaryota</taxon>
        <taxon>Metazoa</taxon>
        <taxon>Spiralia</taxon>
        <taxon>Gnathifera</taxon>
        <taxon>Rotifera</taxon>
        <taxon>Eurotatoria</taxon>
        <taxon>Monogononta</taxon>
        <taxon>Pseudotrocha</taxon>
        <taxon>Ploima</taxon>
        <taxon>Brachionidae</taxon>
        <taxon>Brachionus</taxon>
    </lineage>
</organism>
<accession>A0A813TKY2</accession>
<comment type="pathway">
    <text evidence="3">Glycan metabolism; chondroitin sulfate biosynthesis.</text>
</comment>
<dbReference type="GO" id="GO:0046872">
    <property type="term" value="F:metal ion binding"/>
    <property type="evidence" value="ECO:0007669"/>
    <property type="project" value="UniProtKB-KW"/>
</dbReference>
<dbReference type="GO" id="GO:0050650">
    <property type="term" value="P:chondroitin sulfate proteoglycan biosynthetic process"/>
    <property type="evidence" value="ECO:0007669"/>
    <property type="project" value="TreeGrafter"/>
</dbReference>
<name>A0A813TKY2_9BILA</name>
<dbReference type="UniPathway" id="UPA00756"/>
<comment type="subcellular location">
    <subcellularLocation>
        <location evidence="2">Endoplasmic reticulum membrane</location>
        <topology evidence="2">Single-pass type II membrane protein</topology>
    </subcellularLocation>
    <subcellularLocation>
        <location evidence="1">Golgi apparatus membrane</location>
        <topology evidence="1">Single-pass type II membrane protein</topology>
    </subcellularLocation>
</comment>
<dbReference type="PANTHER" id="PTHR46025:SF3">
    <property type="entry name" value="XYLOSYLTRANSFERASE OXT"/>
    <property type="match status" value="1"/>
</dbReference>
<dbReference type="EC" id="2.4.2.26" evidence="6"/>
<dbReference type="Proteomes" id="UP000663879">
    <property type="component" value="Unassembled WGS sequence"/>
</dbReference>
<dbReference type="AlphaFoldDB" id="A0A813TKY2"/>
<dbReference type="Pfam" id="PF02485">
    <property type="entry name" value="Branch"/>
    <property type="match status" value="1"/>
</dbReference>
<keyword evidence="8" id="KW-0808">Transferase</keyword>
<evidence type="ECO:0000256" key="14">
    <source>
        <dbReference type="ARBA" id="ARBA00023034"/>
    </source>
</evidence>
<dbReference type="EMBL" id="CAJNOC010000902">
    <property type="protein sequence ID" value="CAF0815289.1"/>
    <property type="molecule type" value="Genomic_DNA"/>
</dbReference>
<reference evidence="21" key="1">
    <citation type="submission" date="2021-02" db="EMBL/GenBank/DDBJ databases">
        <authorList>
            <person name="Nowell W R."/>
        </authorList>
    </citation>
    <scope>NUCLEOTIDE SEQUENCE</scope>
    <source>
        <strain evidence="21">Ploen Becks lab</strain>
    </source>
</reference>
<evidence type="ECO:0000256" key="4">
    <source>
        <dbReference type="ARBA" id="ARBA00005093"/>
    </source>
</evidence>
<keyword evidence="16" id="KW-1015">Disulfide bond</keyword>